<dbReference type="InterPro" id="IPR035414">
    <property type="entry name" value="Peptidase_M1_pepN_Ig-like"/>
</dbReference>
<evidence type="ECO:0000256" key="7">
    <source>
        <dbReference type="ARBA" id="ARBA00022670"/>
    </source>
</evidence>
<dbReference type="InterPro" id="IPR045357">
    <property type="entry name" value="Aminopeptidase_N-like_N"/>
</dbReference>
<keyword evidence="18" id="KW-1185">Reference proteome</keyword>
<feature type="domain" description="Aminopeptidase N-like N-terminal" evidence="16">
    <location>
        <begin position="100"/>
        <end position="191"/>
    </location>
</feature>
<dbReference type="CDD" id="cd09600">
    <property type="entry name" value="M1_APN"/>
    <property type="match status" value="1"/>
</dbReference>
<evidence type="ECO:0000313" key="17">
    <source>
        <dbReference type="EMBL" id="EGK73554.1"/>
    </source>
</evidence>
<dbReference type="InterPro" id="IPR001930">
    <property type="entry name" value="Peptidase_M1"/>
</dbReference>
<dbReference type="SUPFAM" id="SSF63737">
    <property type="entry name" value="Leukotriene A4 hydrolase N-terminal domain"/>
    <property type="match status" value="1"/>
</dbReference>
<keyword evidence="9" id="KW-0378">Hydrolase</keyword>
<dbReference type="Gene3D" id="3.30.2010.30">
    <property type="match status" value="1"/>
</dbReference>
<evidence type="ECO:0000256" key="2">
    <source>
        <dbReference type="ARBA" id="ARBA00001947"/>
    </source>
</evidence>
<feature type="domain" description="Peptidase M1 membrane alanine aminopeptidase" evidence="13">
    <location>
        <begin position="230"/>
        <end position="444"/>
    </location>
</feature>
<keyword evidence="6 17" id="KW-0031">Aminopeptidase</keyword>
<dbReference type="PANTHER" id="PTHR46322">
    <property type="entry name" value="PUROMYCIN-SENSITIVE AMINOPEPTIDASE"/>
    <property type="match status" value="1"/>
</dbReference>
<evidence type="ECO:0000259" key="14">
    <source>
        <dbReference type="Pfam" id="PF11940"/>
    </source>
</evidence>
<dbReference type="InterPro" id="IPR037144">
    <property type="entry name" value="Peptidase_M1_pepN_C_sf"/>
</dbReference>
<dbReference type="GO" id="GO:0008237">
    <property type="term" value="F:metallopeptidase activity"/>
    <property type="evidence" value="ECO:0007669"/>
    <property type="project" value="UniProtKB-UniRule"/>
</dbReference>
<dbReference type="InterPro" id="IPR024601">
    <property type="entry name" value="Peptidase_M1_pepN_C"/>
</dbReference>
<dbReference type="Pfam" id="PF01433">
    <property type="entry name" value="Peptidase_M1"/>
    <property type="match status" value="1"/>
</dbReference>
<reference evidence="17 18" key="1">
    <citation type="journal article" date="2011" name="J. Bacteriol.">
        <title>Genome sequence of Methyloversatilis universalis FAM5T, a methylotrophic representative of the order Rhodocyclales.</title>
        <authorList>
            <person name="Kittichotirat W."/>
            <person name="Good N.M."/>
            <person name="Hall R."/>
            <person name="Bringel F."/>
            <person name="Lajus A."/>
            <person name="Medigue C."/>
            <person name="Smalley N.E."/>
            <person name="Beck D."/>
            <person name="Bumgarner R."/>
            <person name="Vuilleumier S."/>
            <person name="Kalyuzhnaya M.G."/>
        </authorList>
    </citation>
    <scope>NUCLEOTIDE SEQUENCE [LARGE SCALE GENOMIC DNA]</scope>
    <source>
        <strain evidence="18">ATCC BAA-1314 / JCM 13912 / FAM5</strain>
    </source>
</reference>
<dbReference type="SUPFAM" id="SSF55486">
    <property type="entry name" value="Metalloproteases ('zincins'), catalytic domain"/>
    <property type="match status" value="1"/>
</dbReference>
<feature type="domain" description="Peptidase M1 alanyl aminopeptidase C-terminal" evidence="15">
    <location>
        <begin position="559"/>
        <end position="882"/>
    </location>
</feature>
<evidence type="ECO:0000256" key="6">
    <source>
        <dbReference type="ARBA" id="ARBA00022438"/>
    </source>
</evidence>
<dbReference type="Proteomes" id="UP000005019">
    <property type="component" value="Unassembled WGS sequence"/>
</dbReference>
<dbReference type="PANTHER" id="PTHR46322:SF1">
    <property type="entry name" value="PUROMYCIN-SENSITIVE AMINOPEPTIDASE"/>
    <property type="match status" value="1"/>
</dbReference>
<protein>
    <recommendedName>
        <fullName evidence="5 12">Aminopeptidase N</fullName>
        <ecNumber evidence="4 12">3.4.11.2</ecNumber>
    </recommendedName>
</protein>
<dbReference type="AlphaFoldDB" id="F5R779"/>
<dbReference type="Gene3D" id="2.60.40.1840">
    <property type="match status" value="1"/>
</dbReference>
<organism evidence="17 18">
    <name type="scientific">Methyloversatilis universalis (strain ATCC BAA-1314 / DSM 25237 / JCM 13912 / CCUG 52030 / FAM5)</name>
    <dbReference type="NCBI Taxonomy" id="1000565"/>
    <lineage>
        <taxon>Bacteria</taxon>
        <taxon>Pseudomonadati</taxon>
        <taxon>Pseudomonadota</taxon>
        <taxon>Betaproteobacteria</taxon>
        <taxon>Nitrosomonadales</taxon>
        <taxon>Sterolibacteriaceae</taxon>
        <taxon>Methyloversatilis</taxon>
    </lineage>
</organism>
<name>F5R779_METUF</name>
<dbReference type="InterPro" id="IPR027268">
    <property type="entry name" value="Peptidase_M4/M1_CTD_sf"/>
</dbReference>
<dbReference type="RefSeq" id="WP_008057909.1">
    <property type="nucleotide sequence ID" value="NZ_AFHG01000028.1"/>
</dbReference>
<dbReference type="Gene3D" id="1.25.50.10">
    <property type="entry name" value="Peptidase M1, alanyl aminopeptidase, C-terminal domain"/>
    <property type="match status" value="1"/>
</dbReference>
<sequence length="882" mass="98900">MKNSFSRAIHLRDYRAPAWWVDEVELDVSIADDGHAEVAATLSLRRNEAVPAAPLQLDGEALELLALAVDGRALPAPASFVRDGRLELADLPARCRLSTRVRIRPDLNTTLSGFYRSKDGYFTQCEAEGFRRITWFPDRPDVMSRYTVTLHANRERFPDLLANGNRVAEGEEEGGRHWARWVDPFPKPCYLFAMVAAKLDRLDDTFTTASGRTVDLAIYVEPGKLDQCGFAMHALKKSMRWDERRFGLELDLDRYMIVAVGDFNMGAMENKGLNIFNTKYVLARPDIATDVDYMNIDRVVAHEYFHNWTGNRVTCRDWFQLSLKEGLTVFRDQEYGSDEYSRAVQRIQEVRGLRAAQFPEDAGPMAHPIRPASYEEINNFYTATVYEKGAEVVRMIHTLLGEDGFRRGMDLYFERHDGQAVTCDDFVSAMQDASGVDLAQFRRWYEQAGTPRLGARTAFDAATGRWTLTLEQSNPETAYERRLQEEGLRFERGPLHIPVALGLLDAHGREILPTTVLSLTEASGRFEFDLSAHGLKAAPLPSLLRNFSAPVALDYQYGDSDLATLMAHDSDEFNRWEAGQRLATRLMLAGVAQVQAGSEAAVPDLFVDAFAAVLAKADADPAFAAEALTLPSEAWLGDQMTVIDPDAIHRVRTLFRRTLAERLRSQFEALLVRHEVAGAYAPEPAAMGRRALRNLALGYLMTLDDSALQLKALSQFRDADNMTDQFAAFSLLAHSDTPLREVALNEFYARWKDEALVVDKWLAVQATSPLSDARARVRELMVHEAFDLKNPNKVYALVRTFCAANPLHFHAADGSGYAYAAGVIRELDPVNPQVASRVARAFDRWRRFDDGRQAYARRALESIRDLPGLSADVAEVVGRALA</sequence>
<dbReference type="Pfam" id="PF17900">
    <property type="entry name" value="Peptidase_M1_N"/>
    <property type="match status" value="1"/>
</dbReference>
<evidence type="ECO:0000256" key="12">
    <source>
        <dbReference type="NCBIfam" id="TIGR02414"/>
    </source>
</evidence>
<dbReference type="EMBL" id="AFHG01000028">
    <property type="protein sequence ID" value="EGK73554.1"/>
    <property type="molecule type" value="Genomic_DNA"/>
</dbReference>
<evidence type="ECO:0000256" key="3">
    <source>
        <dbReference type="ARBA" id="ARBA00010136"/>
    </source>
</evidence>
<feature type="domain" description="Peptidase M1 alanyl aminopeptidase Ig-like fold" evidence="14">
    <location>
        <begin position="449"/>
        <end position="556"/>
    </location>
</feature>
<dbReference type="InterPro" id="IPR042097">
    <property type="entry name" value="Aminopeptidase_N-like_N_sf"/>
</dbReference>
<evidence type="ECO:0000256" key="5">
    <source>
        <dbReference type="ARBA" id="ARBA00015611"/>
    </source>
</evidence>
<comment type="caution">
    <text evidence="17">The sequence shown here is derived from an EMBL/GenBank/DDBJ whole genome shotgun (WGS) entry which is preliminary data.</text>
</comment>
<dbReference type="MEROPS" id="M01.005"/>
<dbReference type="FunFam" id="3.30.2010.30:FF:000002">
    <property type="entry name" value="Putative aminopeptidase N"/>
    <property type="match status" value="1"/>
</dbReference>
<dbReference type="EC" id="3.4.11.2" evidence="4 12"/>
<dbReference type="InterPro" id="IPR038438">
    <property type="entry name" value="PepN_Ig-like_sf"/>
</dbReference>
<accession>F5R779</accession>
<dbReference type="STRING" id="1000565.METUNv1_00184"/>
<dbReference type="InterPro" id="IPR014782">
    <property type="entry name" value="Peptidase_M1_dom"/>
</dbReference>
<evidence type="ECO:0000259" key="15">
    <source>
        <dbReference type="Pfam" id="PF17432"/>
    </source>
</evidence>
<dbReference type="NCBIfam" id="TIGR02414">
    <property type="entry name" value="pepN_proteo"/>
    <property type="match status" value="1"/>
</dbReference>
<comment type="similarity">
    <text evidence="3">Belongs to the peptidase M1 family.</text>
</comment>
<dbReference type="FunFam" id="1.10.390.10:FF:000002">
    <property type="entry name" value="Aminopeptidase N"/>
    <property type="match status" value="1"/>
</dbReference>
<keyword evidence="8" id="KW-0479">Metal-binding</keyword>
<dbReference type="Pfam" id="PF17432">
    <property type="entry name" value="DUF3458_C"/>
    <property type="match status" value="1"/>
</dbReference>
<evidence type="ECO:0000256" key="8">
    <source>
        <dbReference type="ARBA" id="ARBA00022723"/>
    </source>
</evidence>
<evidence type="ECO:0000256" key="1">
    <source>
        <dbReference type="ARBA" id="ARBA00000098"/>
    </source>
</evidence>
<dbReference type="GO" id="GO:0008270">
    <property type="term" value="F:zinc ion binding"/>
    <property type="evidence" value="ECO:0007669"/>
    <property type="project" value="InterPro"/>
</dbReference>
<evidence type="ECO:0000256" key="9">
    <source>
        <dbReference type="ARBA" id="ARBA00022801"/>
    </source>
</evidence>
<evidence type="ECO:0000259" key="16">
    <source>
        <dbReference type="Pfam" id="PF17900"/>
    </source>
</evidence>
<dbReference type="GO" id="GO:0006508">
    <property type="term" value="P:proteolysis"/>
    <property type="evidence" value="ECO:0007669"/>
    <property type="project" value="UniProtKB-UniRule"/>
</dbReference>
<keyword evidence="7" id="KW-0645">Protease</keyword>
<dbReference type="eggNOG" id="COG0308">
    <property type="taxonomic scope" value="Bacteria"/>
</dbReference>
<comment type="cofactor">
    <cofactor evidence="2">
        <name>Zn(2+)</name>
        <dbReference type="ChEBI" id="CHEBI:29105"/>
    </cofactor>
</comment>
<evidence type="ECO:0000313" key="18">
    <source>
        <dbReference type="Proteomes" id="UP000005019"/>
    </source>
</evidence>
<comment type="catalytic activity">
    <reaction evidence="1">
        <text>Release of an N-terminal amino acid, Xaa-|-Yaa- from a peptide, amide or arylamide. Xaa is preferably Ala, but may be most amino acids including Pro (slow action). When a terminal hydrophobic residue is followed by a prolyl residue, the two may be released as an intact Xaa-Pro dipeptide.</text>
        <dbReference type="EC" id="3.4.11.2"/>
    </reaction>
</comment>
<dbReference type="Pfam" id="PF11940">
    <property type="entry name" value="DUF3458"/>
    <property type="match status" value="1"/>
</dbReference>
<gene>
    <name evidence="17" type="ORF">METUNv1_00184</name>
</gene>
<keyword evidence="10" id="KW-0862">Zinc</keyword>
<dbReference type="OrthoDB" id="100605at2"/>
<dbReference type="PRINTS" id="PR00756">
    <property type="entry name" value="ALADIPTASE"/>
</dbReference>
<evidence type="ECO:0000259" key="13">
    <source>
        <dbReference type="Pfam" id="PF01433"/>
    </source>
</evidence>
<proteinExistence type="inferred from homology"/>
<dbReference type="Gene3D" id="2.60.40.1730">
    <property type="entry name" value="tricorn interacting facor f3 domain"/>
    <property type="match status" value="1"/>
</dbReference>
<keyword evidence="11" id="KW-0482">Metalloprotease</keyword>
<dbReference type="InterPro" id="IPR012779">
    <property type="entry name" value="Peptidase_M1_pepN"/>
</dbReference>
<evidence type="ECO:0000256" key="4">
    <source>
        <dbReference type="ARBA" id="ARBA00012564"/>
    </source>
</evidence>
<evidence type="ECO:0000256" key="11">
    <source>
        <dbReference type="ARBA" id="ARBA00023049"/>
    </source>
</evidence>
<dbReference type="Gene3D" id="1.10.390.10">
    <property type="entry name" value="Neutral Protease Domain 2"/>
    <property type="match status" value="1"/>
</dbReference>
<evidence type="ECO:0000256" key="10">
    <source>
        <dbReference type="ARBA" id="ARBA00022833"/>
    </source>
</evidence>
<dbReference type="GO" id="GO:0016285">
    <property type="term" value="F:alanyl aminopeptidase activity"/>
    <property type="evidence" value="ECO:0007669"/>
    <property type="project" value="UniProtKB-EC"/>
</dbReference>